<dbReference type="EMBL" id="CP007264">
    <property type="protein sequence ID" value="AHL23841.1"/>
    <property type="molecule type" value="Genomic_DNA"/>
</dbReference>
<dbReference type="eggNOG" id="ENOG502N5NY">
    <property type="taxonomic scope" value="Archaea"/>
</dbReference>
<gene>
    <name evidence="1" type="ORF">BD01_2253</name>
</gene>
<organism evidence="1 2">
    <name type="scientific">Thermococcus nautili</name>
    <dbReference type="NCBI Taxonomy" id="195522"/>
    <lineage>
        <taxon>Archaea</taxon>
        <taxon>Methanobacteriati</taxon>
        <taxon>Methanobacteriota</taxon>
        <taxon>Thermococci</taxon>
        <taxon>Thermococcales</taxon>
        <taxon>Thermococcaceae</taxon>
        <taxon>Thermococcus</taxon>
    </lineage>
</organism>
<proteinExistence type="predicted"/>
<name>W8P4U8_9EURY</name>
<dbReference type="STRING" id="195522.BD01_2253"/>
<accession>W8P4U8</accession>
<keyword evidence="2" id="KW-1185">Reference proteome</keyword>
<dbReference type="KEGG" id="tnu:BD01_2253"/>
<reference evidence="1 2" key="1">
    <citation type="submission" date="2014-02" db="EMBL/GenBank/DDBJ databases">
        <title>Genome Sequence of an Hyperthermophilic Archaeon, Thermococcus nautili 30-1, producing viral vesicles.</title>
        <authorList>
            <person name="Oberto J."/>
            <person name="Gaudin M."/>
            <person name="Cossu M."/>
            <person name="Gorlas A."/>
            <person name="Slesarev A."/>
            <person name="Marguet E."/>
            <person name="Forterre P."/>
        </authorList>
    </citation>
    <scope>NUCLEOTIDE SEQUENCE [LARGE SCALE GENOMIC DNA]</scope>
    <source>
        <strain evidence="1 2">30-1</strain>
    </source>
</reference>
<dbReference type="HOGENOM" id="CLU_1084249_0_0_2"/>
<sequence>MKKVLALVAILILVGLIYWEYYYIEPVPKPEIWGYTDPPSLVNMSWKKIGSVEVVNKTIENAGGLYGSVLSELSKIGYSMVSGNWSSKTCQWSYWTRGTKSYYLAYNGTRFLVIRGETGAVLNASDEHWLCGRPLDSSPLPSPSPWKVAEAMAISLGNKFMKNNVTTTPSNWTGPMPDWYLAKFSFKANVGEGVEVLILVYSSDDQVKYAEYVMKKEDRSIKFLRNDGGDYYALIALKGRKADVDKAIEIIQKPES</sequence>
<evidence type="ECO:0000313" key="2">
    <source>
        <dbReference type="Proteomes" id="UP000019434"/>
    </source>
</evidence>
<protein>
    <submittedName>
        <fullName evidence="1">Uncharacterized protein</fullName>
    </submittedName>
</protein>
<evidence type="ECO:0000313" key="1">
    <source>
        <dbReference type="EMBL" id="AHL23841.1"/>
    </source>
</evidence>
<dbReference type="Proteomes" id="UP000019434">
    <property type="component" value="Chromosome"/>
</dbReference>
<dbReference type="AlphaFoldDB" id="W8P4U8"/>